<dbReference type="InterPro" id="IPR056413">
    <property type="entry name" value="TPR_CcmH_CycH"/>
</dbReference>
<dbReference type="PROSITE" id="PS50005">
    <property type="entry name" value="TPR"/>
    <property type="match status" value="1"/>
</dbReference>
<keyword evidence="2" id="KW-0201">Cytochrome c-type biogenesis</keyword>
<proteinExistence type="predicted"/>
<evidence type="ECO:0000256" key="5">
    <source>
        <dbReference type="SAM" id="Phobius"/>
    </source>
</evidence>
<dbReference type="PROSITE" id="PS50293">
    <property type="entry name" value="TPR_REGION"/>
    <property type="match status" value="1"/>
</dbReference>
<dbReference type="SUPFAM" id="SSF48452">
    <property type="entry name" value="TPR-like"/>
    <property type="match status" value="1"/>
</dbReference>
<evidence type="ECO:0000259" key="7">
    <source>
        <dbReference type="Pfam" id="PF23914"/>
    </source>
</evidence>
<dbReference type="RefSeq" id="WP_285235175.1">
    <property type="nucleotide sequence ID" value="NZ_CP116346.1"/>
</dbReference>
<dbReference type="KEGG" id="pais:PFX98_10635"/>
<evidence type="ECO:0000256" key="2">
    <source>
        <dbReference type="ARBA" id="ARBA00022748"/>
    </source>
</evidence>
<protein>
    <submittedName>
        <fullName evidence="8">Tetratricopeptide repeat protein</fullName>
    </submittedName>
</protein>
<dbReference type="PANTHER" id="PTHR47870">
    <property type="entry name" value="CYTOCHROME C-TYPE BIOGENESIS PROTEIN CCMH"/>
    <property type="match status" value="1"/>
</dbReference>
<feature type="repeat" description="TPR" evidence="4">
    <location>
        <begin position="129"/>
        <end position="162"/>
    </location>
</feature>
<organism evidence="8 9">
    <name type="scientific">Paucibacter sediminis</name>
    <dbReference type="NCBI Taxonomy" id="3019553"/>
    <lineage>
        <taxon>Bacteria</taxon>
        <taxon>Pseudomonadati</taxon>
        <taxon>Pseudomonadota</taxon>
        <taxon>Betaproteobacteria</taxon>
        <taxon>Burkholderiales</taxon>
        <taxon>Sphaerotilaceae</taxon>
        <taxon>Roseateles</taxon>
    </lineage>
</organism>
<dbReference type="GO" id="GO:0017004">
    <property type="term" value="P:cytochrome complex assembly"/>
    <property type="evidence" value="ECO:0007669"/>
    <property type="project" value="UniProtKB-KW"/>
</dbReference>
<keyword evidence="5" id="KW-0812">Transmembrane</keyword>
<dbReference type="SMART" id="SM00028">
    <property type="entry name" value="TPR"/>
    <property type="match status" value="2"/>
</dbReference>
<dbReference type="Gene3D" id="1.25.40.10">
    <property type="entry name" value="Tetratricopeptide repeat domain"/>
    <property type="match status" value="1"/>
</dbReference>
<feature type="transmembrane region" description="Helical" evidence="5">
    <location>
        <begin position="59"/>
        <end position="78"/>
    </location>
</feature>
<gene>
    <name evidence="8" type="ORF">PFX98_10635</name>
</gene>
<keyword evidence="5" id="KW-0472">Membrane</keyword>
<evidence type="ECO:0000313" key="9">
    <source>
        <dbReference type="Proteomes" id="UP001177769"/>
    </source>
</evidence>
<reference evidence="8" key="1">
    <citation type="submission" date="2023-01" db="EMBL/GenBank/DDBJ databases">
        <title>Whole genome sequence of Paucibacter sp. S2-9 isolated from pond sediment.</title>
        <authorList>
            <person name="Jung J.Y."/>
        </authorList>
    </citation>
    <scope>NUCLEOTIDE SEQUENCE</scope>
    <source>
        <strain evidence="8">S2-9</strain>
    </source>
</reference>
<dbReference type="EMBL" id="CP116346">
    <property type="protein sequence ID" value="WIT14052.1"/>
    <property type="molecule type" value="Genomic_DNA"/>
</dbReference>
<dbReference type="GO" id="GO:0005886">
    <property type="term" value="C:plasma membrane"/>
    <property type="evidence" value="ECO:0007669"/>
    <property type="project" value="TreeGrafter"/>
</dbReference>
<feature type="domain" description="Cytochrome c-type biogenesis protein H Ig-like" evidence="6">
    <location>
        <begin position="281"/>
        <end position="386"/>
    </location>
</feature>
<evidence type="ECO:0000259" key="6">
    <source>
        <dbReference type="Pfam" id="PF23892"/>
    </source>
</evidence>
<dbReference type="AlphaFoldDB" id="A0AA95NFG0"/>
<dbReference type="InterPro" id="IPR056412">
    <property type="entry name" value="Ig_CycH"/>
</dbReference>
<evidence type="ECO:0000256" key="1">
    <source>
        <dbReference type="ARBA" id="ARBA00022737"/>
    </source>
</evidence>
<feature type="domain" description="Cytochrome c-type biogenesis protein H TPR" evidence="7">
    <location>
        <begin position="102"/>
        <end position="235"/>
    </location>
</feature>
<dbReference type="InterPro" id="IPR051263">
    <property type="entry name" value="C-type_cytochrome_biogenesis"/>
</dbReference>
<dbReference type="Pfam" id="PF23892">
    <property type="entry name" value="Ig_CycH"/>
    <property type="match status" value="1"/>
</dbReference>
<keyword evidence="3 4" id="KW-0802">TPR repeat</keyword>
<dbReference type="Proteomes" id="UP001177769">
    <property type="component" value="Chromosome"/>
</dbReference>
<keyword evidence="5" id="KW-1133">Transmembrane helix</keyword>
<evidence type="ECO:0000256" key="4">
    <source>
        <dbReference type="PROSITE-ProRule" id="PRU00339"/>
    </source>
</evidence>
<dbReference type="Pfam" id="PF23914">
    <property type="entry name" value="TPR_CcmH_CycH"/>
    <property type="match status" value="1"/>
</dbReference>
<name>A0AA95NFG0_9BURK</name>
<evidence type="ECO:0000256" key="3">
    <source>
        <dbReference type="ARBA" id="ARBA00022803"/>
    </source>
</evidence>
<keyword evidence="9" id="KW-1185">Reference proteome</keyword>
<keyword evidence="1" id="KW-0677">Repeat</keyword>
<dbReference type="PANTHER" id="PTHR47870:SF1">
    <property type="entry name" value="CYTOCHROME C-TYPE BIOGENESIS PROTEIN CCMH"/>
    <property type="match status" value="1"/>
</dbReference>
<sequence>MTSHDELKTRLTQLDALIAGGVLNGKEARQARSQLEAQLRTAQQVPAAAGGPTRPSPRLLAGLGLFALTLTVAGYAWLGNPAGWSQTPGARSVQAEAPADGAAHAMEAKQFEAMAERLAERLKSRPDDAEGWTMLSRSYAVLGQFDKAVTAYQRVVKLRPDDAQVHADYADALAMANGRKLDGEPERLLKRALELDPDNAKALSLAGTLAFDRGDAATAARHWERALQRIEPGSELAQQLQGALADARQRAGLPAKLAEAPAQARAEAAVPAQPAAVGAALRVRVSLAPELAAKAAPDDTLFVFARASQGPKAPLAIQRRQVKDLPLELTLDDSMAMNPALKLSSVEQVVVGARISKSGNAMPQPGDMQALSPALKVGGAAVELQIKQVLP</sequence>
<accession>A0AA95NFG0</accession>
<evidence type="ECO:0000313" key="8">
    <source>
        <dbReference type="EMBL" id="WIT14052.1"/>
    </source>
</evidence>
<dbReference type="InterPro" id="IPR011990">
    <property type="entry name" value="TPR-like_helical_dom_sf"/>
</dbReference>
<dbReference type="InterPro" id="IPR019734">
    <property type="entry name" value="TPR_rpt"/>
</dbReference>